<dbReference type="GO" id="GO:0016791">
    <property type="term" value="F:phosphatase activity"/>
    <property type="evidence" value="ECO:0007669"/>
    <property type="project" value="UniProtKB-ARBA"/>
</dbReference>
<proteinExistence type="predicted"/>
<dbReference type="Pfam" id="PF08282">
    <property type="entry name" value="Hydrolase_3"/>
    <property type="match status" value="1"/>
</dbReference>
<comment type="caution">
    <text evidence="1">The sequence shown here is derived from an EMBL/GenBank/DDBJ whole genome shotgun (WGS) entry which is preliminary data.</text>
</comment>
<accession>A0A4Q2T2G9</accession>
<reference evidence="1 2" key="1">
    <citation type="submission" date="2019-01" db="EMBL/GenBank/DDBJ databases">
        <authorList>
            <person name="Deng T."/>
        </authorList>
    </citation>
    <scope>NUCLEOTIDE SEQUENCE [LARGE SCALE GENOMIC DNA]</scope>
    <source>
        <strain evidence="1 2">F8825</strain>
    </source>
</reference>
<dbReference type="EMBL" id="SDVB01000248">
    <property type="protein sequence ID" value="RYC10968.1"/>
    <property type="molecule type" value="Genomic_DNA"/>
</dbReference>
<evidence type="ECO:0000313" key="2">
    <source>
        <dbReference type="Proteomes" id="UP000291088"/>
    </source>
</evidence>
<dbReference type="InterPro" id="IPR036412">
    <property type="entry name" value="HAD-like_sf"/>
</dbReference>
<dbReference type="InterPro" id="IPR023214">
    <property type="entry name" value="HAD_sf"/>
</dbReference>
<keyword evidence="2" id="KW-1185">Reference proteome</keyword>
<keyword evidence="1" id="KW-0378">Hydrolase</keyword>
<dbReference type="SUPFAM" id="SSF56784">
    <property type="entry name" value="HAD-like"/>
    <property type="match status" value="1"/>
</dbReference>
<dbReference type="OrthoDB" id="5292903at2"/>
<name>A0A4Q2T2G9_9HYPH</name>
<gene>
    <name evidence="1" type="ORF">EUU22_15580</name>
</gene>
<sequence>MQPLEKADIAAFREVRFVLTDMDETLTYNGRLSARTYAALENLQSAGVTVIPVTAAPAGWCDQMARMWPVDGVIGENGGFFFRRGRNAHAVERHFWHAADDRAAKTVQLETIGEEVLHAVPAAVFAEDQPFRLTSLAFAQPRDRTERELILATLRSRSADVTVNNLWVLGWLGGYDKLSMARRVLLEHYGLDVDTERGAVLYAGDSTNDAPMFSFFEHTVGVCTITKYLDDLPRLPRWITNGPGGSGFVEAAEAVIASR</sequence>
<organism evidence="1 2">
    <name type="scientific">Ciceribacter ferrooxidans</name>
    <dbReference type="NCBI Taxonomy" id="2509717"/>
    <lineage>
        <taxon>Bacteria</taxon>
        <taxon>Pseudomonadati</taxon>
        <taxon>Pseudomonadota</taxon>
        <taxon>Alphaproteobacteria</taxon>
        <taxon>Hyphomicrobiales</taxon>
        <taxon>Rhizobiaceae</taxon>
        <taxon>Ciceribacter</taxon>
    </lineage>
</organism>
<dbReference type="NCBIfam" id="TIGR01484">
    <property type="entry name" value="HAD-SF-IIB"/>
    <property type="match status" value="1"/>
</dbReference>
<dbReference type="Proteomes" id="UP000291088">
    <property type="component" value="Unassembled WGS sequence"/>
</dbReference>
<protein>
    <submittedName>
        <fullName evidence="1">HAD-IIB family hydrolase</fullName>
    </submittedName>
</protein>
<evidence type="ECO:0000313" key="1">
    <source>
        <dbReference type="EMBL" id="RYC10968.1"/>
    </source>
</evidence>
<dbReference type="AlphaFoldDB" id="A0A4Q2T2G9"/>
<dbReference type="RefSeq" id="WP_129332903.1">
    <property type="nucleotide sequence ID" value="NZ_SDVB01000248.1"/>
</dbReference>
<dbReference type="InterPro" id="IPR006379">
    <property type="entry name" value="HAD-SF_hydro_IIB"/>
</dbReference>
<dbReference type="Gene3D" id="3.40.50.1000">
    <property type="entry name" value="HAD superfamily/HAD-like"/>
    <property type="match status" value="2"/>
</dbReference>